<protein>
    <submittedName>
        <fullName evidence="2">Predicted amidohydrolase</fullName>
    </submittedName>
</protein>
<accession>A0A450VAP0</accession>
<dbReference type="EMBL" id="CAADFH010000164">
    <property type="protein sequence ID" value="VFK01840.1"/>
    <property type="molecule type" value="Genomic_DNA"/>
</dbReference>
<dbReference type="EMBL" id="CAADFN010000116">
    <property type="protein sequence ID" value="VFK22329.1"/>
    <property type="molecule type" value="Genomic_DNA"/>
</dbReference>
<dbReference type="GO" id="GO:0016787">
    <property type="term" value="F:hydrolase activity"/>
    <property type="evidence" value="ECO:0007669"/>
    <property type="project" value="UniProtKB-KW"/>
</dbReference>
<dbReference type="Gene3D" id="3.60.110.10">
    <property type="entry name" value="Carbon-nitrogen hydrolase"/>
    <property type="match status" value="1"/>
</dbReference>
<evidence type="ECO:0000259" key="1">
    <source>
        <dbReference type="PROSITE" id="PS50263"/>
    </source>
</evidence>
<name>A0A450VAP0_9GAMM</name>
<dbReference type="InterPro" id="IPR003010">
    <property type="entry name" value="C-N_Hydrolase"/>
</dbReference>
<dbReference type="Pfam" id="PF00795">
    <property type="entry name" value="CN_hydrolase"/>
    <property type="match status" value="1"/>
</dbReference>
<evidence type="ECO:0000313" key="2">
    <source>
        <dbReference type="EMBL" id="VFK01840.1"/>
    </source>
</evidence>
<dbReference type="SUPFAM" id="SSF56317">
    <property type="entry name" value="Carbon-nitrogen hydrolase"/>
    <property type="match status" value="1"/>
</dbReference>
<dbReference type="PANTHER" id="PTHR23088:SF27">
    <property type="entry name" value="DEAMINATED GLUTATHIONE AMIDASE"/>
    <property type="match status" value="1"/>
</dbReference>
<dbReference type="PROSITE" id="PS50263">
    <property type="entry name" value="CN_HYDROLASE"/>
    <property type="match status" value="1"/>
</dbReference>
<keyword evidence="2" id="KW-0378">Hydrolase</keyword>
<dbReference type="InterPro" id="IPR036526">
    <property type="entry name" value="C-N_Hydrolase_sf"/>
</dbReference>
<dbReference type="AlphaFoldDB" id="A0A450VAP0"/>
<gene>
    <name evidence="2" type="ORF">BECKLFY1418A_GA0070994_11642</name>
    <name evidence="3" type="ORF">BECKLFY1418C_GA0070996_11164</name>
</gene>
<feature type="domain" description="CN hydrolase" evidence="1">
    <location>
        <begin position="1"/>
        <end position="247"/>
    </location>
</feature>
<proteinExistence type="predicted"/>
<dbReference type="PANTHER" id="PTHR23088">
    <property type="entry name" value="NITRILASE-RELATED"/>
    <property type="match status" value="1"/>
</dbReference>
<sequence length="261" mass="29101">MKIGIIQICSVLDYEQNLDKIRALLHEAKLRQLTRVFLPECFYSMPDGTTPGPYLIDADNQDDEHYRNIRRLATDYAISILGGSAPTKKGAAIVNRSYNFDKYGNDLGHYDKMHLFSCELGSKIIDESNLYTPGTTPAMIRDQGLKIGLSICFDLRYPCLYQDYAKNGADILSIPAAFTIPTGRAHWHTLIRARAIENQCFVVAPAQWGQNNDKIETFGHSLIVDPWGEILADAEEGEKLMSADIDLGKIASVRKAIKSTG</sequence>
<reference evidence="2" key="1">
    <citation type="submission" date="2019-02" db="EMBL/GenBank/DDBJ databases">
        <authorList>
            <person name="Gruber-Vodicka R. H."/>
            <person name="Seah K. B. B."/>
        </authorList>
    </citation>
    <scope>NUCLEOTIDE SEQUENCE</scope>
    <source>
        <strain evidence="3">BECK_BY7</strain>
        <strain evidence="2">BECK_M6</strain>
    </source>
</reference>
<organism evidence="2">
    <name type="scientific">Candidatus Kentrum sp. LFY</name>
    <dbReference type="NCBI Taxonomy" id="2126342"/>
    <lineage>
        <taxon>Bacteria</taxon>
        <taxon>Pseudomonadati</taxon>
        <taxon>Pseudomonadota</taxon>
        <taxon>Gammaproteobacteria</taxon>
        <taxon>Candidatus Kentrum</taxon>
    </lineage>
</organism>
<evidence type="ECO:0000313" key="3">
    <source>
        <dbReference type="EMBL" id="VFK22329.1"/>
    </source>
</evidence>